<proteinExistence type="inferred from homology"/>
<dbReference type="GO" id="GO:0030313">
    <property type="term" value="C:cell envelope"/>
    <property type="evidence" value="ECO:0007669"/>
    <property type="project" value="UniProtKB-SubCell"/>
</dbReference>
<comment type="caution">
    <text evidence="6">The sequence shown here is derived from an EMBL/GenBank/DDBJ whole genome shotgun (WGS) entry which is preliminary data.</text>
</comment>
<dbReference type="EMBL" id="PSZD01000006">
    <property type="protein sequence ID" value="PPJ29147.1"/>
    <property type="molecule type" value="Genomic_DNA"/>
</dbReference>
<name>A0A2S6A846_9NOCA</name>
<evidence type="ECO:0000256" key="4">
    <source>
        <dbReference type="RuleBase" id="RU003744"/>
    </source>
</evidence>
<keyword evidence="3" id="KW-0732">Signal</keyword>
<evidence type="ECO:0000256" key="2">
    <source>
        <dbReference type="ARBA" id="ARBA00010333"/>
    </source>
</evidence>
<evidence type="ECO:0000313" key="7">
    <source>
        <dbReference type="Proteomes" id="UP000238356"/>
    </source>
</evidence>
<sequence>MAALLHGDPLTVAGRANTEGRVSVRLGARGYILRAACVIVGAAVLAAGCADNTEDESPKVPKVPVTKVESIAAQLPPKIARAGRLVVGVNVPYQPNEYRDPHTGQIIGFDVDLMDAVAAVLGVRADYQEADFEKIIPAIEAGTVDVGMSSFTDNLTREKTVDFVDYFSAGIQWAQRKGRPIDPNNACGKKVAVQRTTTEDIDEIPAKSKACTDVGKPEIHKMSYDEQSAAATALVLGQVDAMSADSPVTAYAIKRNPDTIEAAGPVFEAEPYGWPVPKGSPLAPVLQAALQHLIDSGVYRTIAENWGVEAGAITTSVINGAKG</sequence>
<reference evidence="6 7" key="1">
    <citation type="submission" date="2018-02" db="EMBL/GenBank/DDBJ databases">
        <title>8 Nocardia nova and 1 Nocardia cyriacigeorgica strain used for evolution to TMP-SMX.</title>
        <authorList>
            <person name="Mehta H."/>
            <person name="Weng J."/>
            <person name="Shamoo Y."/>
        </authorList>
    </citation>
    <scope>NUCLEOTIDE SEQUENCE [LARGE SCALE GENOMIC DNA]</scope>
    <source>
        <strain evidence="6 7">BAA2227</strain>
    </source>
</reference>
<gene>
    <name evidence="6" type="ORF">C5F51_11800</name>
</gene>
<keyword evidence="7" id="KW-1185">Reference proteome</keyword>
<dbReference type="Gene3D" id="3.40.190.10">
    <property type="entry name" value="Periplasmic binding protein-like II"/>
    <property type="match status" value="2"/>
</dbReference>
<dbReference type="SUPFAM" id="SSF53850">
    <property type="entry name" value="Periplasmic binding protein-like II"/>
    <property type="match status" value="1"/>
</dbReference>
<comment type="subcellular location">
    <subcellularLocation>
        <location evidence="1">Cell envelope</location>
    </subcellularLocation>
</comment>
<evidence type="ECO:0000259" key="5">
    <source>
        <dbReference type="SMART" id="SM00062"/>
    </source>
</evidence>
<comment type="similarity">
    <text evidence="2 4">Belongs to the bacterial solute-binding protein 3 family.</text>
</comment>
<dbReference type="Proteomes" id="UP000238356">
    <property type="component" value="Unassembled WGS sequence"/>
</dbReference>
<dbReference type="SMART" id="SM00062">
    <property type="entry name" value="PBPb"/>
    <property type="match status" value="1"/>
</dbReference>
<accession>A0A2S6A846</accession>
<protein>
    <submittedName>
        <fullName evidence="6">ABC transporter substrate-binding protein</fullName>
    </submittedName>
</protein>
<dbReference type="PROSITE" id="PS01039">
    <property type="entry name" value="SBP_BACTERIAL_3"/>
    <property type="match status" value="1"/>
</dbReference>
<evidence type="ECO:0000256" key="3">
    <source>
        <dbReference type="ARBA" id="ARBA00022729"/>
    </source>
</evidence>
<organism evidence="6 7">
    <name type="scientific">Nocardia nova</name>
    <dbReference type="NCBI Taxonomy" id="37330"/>
    <lineage>
        <taxon>Bacteria</taxon>
        <taxon>Bacillati</taxon>
        <taxon>Actinomycetota</taxon>
        <taxon>Actinomycetes</taxon>
        <taxon>Mycobacteriales</taxon>
        <taxon>Nocardiaceae</taxon>
        <taxon>Nocardia</taxon>
    </lineage>
</organism>
<feature type="domain" description="Solute-binding protein family 3/N-terminal" evidence="5">
    <location>
        <begin position="84"/>
        <end position="310"/>
    </location>
</feature>
<dbReference type="PANTHER" id="PTHR35936">
    <property type="entry name" value="MEMBRANE-BOUND LYTIC MUREIN TRANSGLYCOSYLASE F"/>
    <property type="match status" value="1"/>
</dbReference>
<evidence type="ECO:0000256" key="1">
    <source>
        <dbReference type="ARBA" id="ARBA00004196"/>
    </source>
</evidence>
<dbReference type="InterPro" id="IPR018313">
    <property type="entry name" value="SBP_3_CS"/>
</dbReference>
<dbReference type="InterPro" id="IPR001638">
    <property type="entry name" value="Solute-binding_3/MltF_N"/>
</dbReference>
<dbReference type="Pfam" id="PF00497">
    <property type="entry name" value="SBP_bac_3"/>
    <property type="match status" value="1"/>
</dbReference>
<dbReference type="CDD" id="cd01004">
    <property type="entry name" value="PBP2_MidA_like"/>
    <property type="match status" value="1"/>
</dbReference>
<dbReference type="PANTHER" id="PTHR35936:SF17">
    <property type="entry name" value="ARGININE-BINDING EXTRACELLULAR PROTEIN ARTP"/>
    <property type="match status" value="1"/>
</dbReference>
<dbReference type="AlphaFoldDB" id="A0A2S6A846"/>
<evidence type="ECO:0000313" key="6">
    <source>
        <dbReference type="EMBL" id="PPJ29147.1"/>
    </source>
</evidence>